<protein>
    <submittedName>
        <fullName evidence="1">Uncharacterized protein</fullName>
    </submittedName>
</protein>
<sequence length="20" mass="2283">MRRGACSRSCWQRGSRRGTA</sequence>
<dbReference type="EMBL" id="GBRH01248972">
    <property type="protein sequence ID" value="JAD48923.1"/>
    <property type="molecule type" value="Transcribed_RNA"/>
</dbReference>
<reference evidence="1" key="1">
    <citation type="submission" date="2014-09" db="EMBL/GenBank/DDBJ databases">
        <authorList>
            <person name="Magalhaes I.L.F."/>
            <person name="Oliveira U."/>
            <person name="Santos F.R."/>
            <person name="Vidigal T.H.D.A."/>
            <person name="Brescovit A.D."/>
            <person name="Santos A.J."/>
        </authorList>
    </citation>
    <scope>NUCLEOTIDE SEQUENCE</scope>
    <source>
        <tissue evidence="1">Shoot tissue taken approximately 20 cm above the soil surface</tissue>
    </source>
</reference>
<dbReference type="AlphaFoldDB" id="A0A0A9AGB0"/>
<reference evidence="1" key="2">
    <citation type="journal article" date="2015" name="Data Brief">
        <title>Shoot transcriptome of the giant reed, Arundo donax.</title>
        <authorList>
            <person name="Barrero R.A."/>
            <person name="Guerrero F.D."/>
            <person name="Moolhuijzen P."/>
            <person name="Goolsby J.A."/>
            <person name="Tidwell J."/>
            <person name="Bellgard S.E."/>
            <person name="Bellgard M.I."/>
        </authorList>
    </citation>
    <scope>NUCLEOTIDE SEQUENCE</scope>
    <source>
        <tissue evidence="1">Shoot tissue taken approximately 20 cm above the soil surface</tissue>
    </source>
</reference>
<organism evidence="1">
    <name type="scientific">Arundo donax</name>
    <name type="common">Giant reed</name>
    <name type="synonym">Donax arundinaceus</name>
    <dbReference type="NCBI Taxonomy" id="35708"/>
    <lineage>
        <taxon>Eukaryota</taxon>
        <taxon>Viridiplantae</taxon>
        <taxon>Streptophyta</taxon>
        <taxon>Embryophyta</taxon>
        <taxon>Tracheophyta</taxon>
        <taxon>Spermatophyta</taxon>
        <taxon>Magnoliopsida</taxon>
        <taxon>Liliopsida</taxon>
        <taxon>Poales</taxon>
        <taxon>Poaceae</taxon>
        <taxon>PACMAD clade</taxon>
        <taxon>Arundinoideae</taxon>
        <taxon>Arundineae</taxon>
        <taxon>Arundo</taxon>
    </lineage>
</organism>
<evidence type="ECO:0000313" key="1">
    <source>
        <dbReference type="EMBL" id="JAD48923.1"/>
    </source>
</evidence>
<proteinExistence type="predicted"/>
<accession>A0A0A9AGB0</accession>
<name>A0A0A9AGB0_ARUDO</name>